<accession>A0A3B0XBT9</accession>
<evidence type="ECO:0000256" key="4">
    <source>
        <dbReference type="ARBA" id="ARBA00022692"/>
    </source>
</evidence>
<dbReference type="Pfam" id="PF04347">
    <property type="entry name" value="FliO"/>
    <property type="match status" value="1"/>
</dbReference>
<keyword evidence="6 9" id="KW-0472">Membrane</keyword>
<dbReference type="NCBIfam" id="TIGR03500">
    <property type="entry name" value="FliO_TIGR"/>
    <property type="match status" value="1"/>
</dbReference>
<keyword evidence="3" id="KW-1003">Cell membrane</keyword>
<dbReference type="PANTHER" id="PTHR38766:SF1">
    <property type="entry name" value="FLAGELLAR PROTEIN FLIO"/>
    <property type="match status" value="1"/>
</dbReference>
<keyword evidence="7" id="KW-0975">Bacterial flagellum</keyword>
<dbReference type="PANTHER" id="PTHR38766">
    <property type="entry name" value="FLAGELLAR PROTEIN FLIO"/>
    <property type="match status" value="1"/>
</dbReference>
<dbReference type="GO" id="GO:0044781">
    <property type="term" value="P:bacterial-type flagellum organization"/>
    <property type="evidence" value="ECO:0007669"/>
    <property type="project" value="InterPro"/>
</dbReference>
<keyword evidence="5 9" id="KW-1133">Transmembrane helix</keyword>
<name>A0A3B0XBT9_9ZZZZ</name>
<evidence type="ECO:0008006" key="11">
    <source>
        <dbReference type="Google" id="ProtNLM"/>
    </source>
</evidence>
<evidence type="ECO:0000256" key="5">
    <source>
        <dbReference type="ARBA" id="ARBA00022989"/>
    </source>
</evidence>
<evidence type="ECO:0000256" key="6">
    <source>
        <dbReference type="ARBA" id="ARBA00023136"/>
    </source>
</evidence>
<comment type="subcellular location">
    <subcellularLocation>
        <location evidence="1">Bacterial flagellum basal body</location>
    </subcellularLocation>
    <subcellularLocation>
        <location evidence="2">Cell membrane</location>
    </subcellularLocation>
</comment>
<comment type="similarity">
    <text evidence="8">Belongs to the FliO/MopB family.</text>
</comment>
<evidence type="ECO:0000256" key="7">
    <source>
        <dbReference type="ARBA" id="ARBA00023143"/>
    </source>
</evidence>
<evidence type="ECO:0000256" key="1">
    <source>
        <dbReference type="ARBA" id="ARBA00004117"/>
    </source>
</evidence>
<dbReference type="EMBL" id="UOFD01000072">
    <property type="protein sequence ID" value="VAW54146.1"/>
    <property type="molecule type" value="Genomic_DNA"/>
</dbReference>
<evidence type="ECO:0000256" key="3">
    <source>
        <dbReference type="ARBA" id="ARBA00022475"/>
    </source>
</evidence>
<evidence type="ECO:0000313" key="10">
    <source>
        <dbReference type="EMBL" id="VAW54146.1"/>
    </source>
</evidence>
<dbReference type="GO" id="GO:0009425">
    <property type="term" value="C:bacterial-type flagellum basal body"/>
    <property type="evidence" value="ECO:0007669"/>
    <property type="project" value="UniProtKB-SubCell"/>
</dbReference>
<sequence length="128" mass="13709">MNDGHLMQLVMGLFVVLLCIIVLAWFAKKINRFNSLADGSLKILGGLSMGSRERIVLLQLGEEQLLLGVSPGKINTLHVLNTPLEVTGLKTDNAVDSTAASTAGNSFLDKLKTAMVDVSNASQKNQSK</sequence>
<evidence type="ECO:0000256" key="9">
    <source>
        <dbReference type="SAM" id="Phobius"/>
    </source>
</evidence>
<keyword evidence="4 9" id="KW-0812">Transmembrane</keyword>
<protein>
    <recommendedName>
        <fullName evidence="11">Flagellar protein</fullName>
    </recommendedName>
</protein>
<evidence type="ECO:0000256" key="2">
    <source>
        <dbReference type="ARBA" id="ARBA00004236"/>
    </source>
</evidence>
<dbReference type="InterPro" id="IPR022781">
    <property type="entry name" value="Flagellar_biosynth_FliO"/>
</dbReference>
<organism evidence="10">
    <name type="scientific">hydrothermal vent metagenome</name>
    <dbReference type="NCBI Taxonomy" id="652676"/>
    <lineage>
        <taxon>unclassified sequences</taxon>
        <taxon>metagenomes</taxon>
        <taxon>ecological metagenomes</taxon>
    </lineage>
</organism>
<evidence type="ECO:0000256" key="8">
    <source>
        <dbReference type="ARBA" id="ARBA00037937"/>
    </source>
</evidence>
<proteinExistence type="inferred from homology"/>
<dbReference type="GO" id="GO:0005886">
    <property type="term" value="C:plasma membrane"/>
    <property type="evidence" value="ECO:0007669"/>
    <property type="project" value="UniProtKB-SubCell"/>
</dbReference>
<feature type="transmembrane region" description="Helical" evidence="9">
    <location>
        <begin position="6"/>
        <end position="27"/>
    </location>
</feature>
<gene>
    <name evidence="10" type="ORF">MNBD_GAMMA06-121</name>
</gene>
<dbReference type="InterPro" id="IPR052205">
    <property type="entry name" value="FliO/MopB"/>
</dbReference>
<reference evidence="10" key="1">
    <citation type="submission" date="2018-06" db="EMBL/GenBank/DDBJ databases">
        <authorList>
            <person name="Zhirakovskaya E."/>
        </authorList>
    </citation>
    <scope>NUCLEOTIDE SEQUENCE</scope>
</reference>
<dbReference type="AlphaFoldDB" id="A0A3B0XBT9"/>